<name>A0A151GTY6_DRECN</name>
<feature type="domain" description="INO80 complex subunit 3 N-terminal" evidence="2">
    <location>
        <begin position="20"/>
        <end position="87"/>
    </location>
</feature>
<evidence type="ECO:0000259" key="2">
    <source>
        <dbReference type="Pfam" id="PF14612"/>
    </source>
</evidence>
<comment type="caution">
    <text evidence="4">The sequence shown here is derived from an EMBL/GenBank/DDBJ whole genome shotgun (WGS) entry which is preliminary data.</text>
</comment>
<dbReference type="GeneID" id="63714366"/>
<dbReference type="GO" id="GO:0031011">
    <property type="term" value="C:Ino80 complex"/>
    <property type="evidence" value="ECO:0007669"/>
    <property type="project" value="InterPro"/>
</dbReference>
<organism evidence="4 5">
    <name type="scientific">Drechmeria coniospora</name>
    <name type="common">Nematophagous fungus</name>
    <name type="synonym">Meria coniospora</name>
    <dbReference type="NCBI Taxonomy" id="98403"/>
    <lineage>
        <taxon>Eukaryota</taxon>
        <taxon>Fungi</taxon>
        <taxon>Dikarya</taxon>
        <taxon>Ascomycota</taxon>
        <taxon>Pezizomycotina</taxon>
        <taxon>Sordariomycetes</taxon>
        <taxon>Hypocreomycetidae</taxon>
        <taxon>Hypocreales</taxon>
        <taxon>Ophiocordycipitaceae</taxon>
        <taxon>Drechmeria</taxon>
    </lineage>
</organism>
<proteinExistence type="predicted"/>
<dbReference type="Pfam" id="PF24244">
    <property type="entry name" value="Iec3-like_M"/>
    <property type="match status" value="1"/>
</dbReference>
<feature type="compositionally biased region" description="Basic and acidic residues" evidence="1">
    <location>
        <begin position="294"/>
        <end position="305"/>
    </location>
</feature>
<dbReference type="Pfam" id="PF14612">
    <property type="entry name" value="Ino80_Iec3"/>
    <property type="match status" value="1"/>
</dbReference>
<dbReference type="STRING" id="98403.A0A151GTY6"/>
<accession>A0A151GTY6</accession>
<dbReference type="Proteomes" id="UP000076580">
    <property type="component" value="Chromosome 01"/>
</dbReference>
<dbReference type="InterPro" id="IPR055449">
    <property type="entry name" value="Iec3-like_M"/>
</dbReference>
<dbReference type="InterPro" id="IPR032742">
    <property type="entry name" value="Iec3_N"/>
</dbReference>
<evidence type="ECO:0000259" key="3">
    <source>
        <dbReference type="Pfam" id="PF24244"/>
    </source>
</evidence>
<sequence>MDDTPARLDDTTERRSAGYKSWKKKYRKMRIRFDRKMEESDELHKQEDKASATMKRLAIENDRLLDVLLEINSSLQIPPEKRIDLSLEPSADPKVPTLPLDRHRHHHRKQQSEAMKRFEQLLLDVPHSSYAATKETCPSSLVDLAAPKGDLYPAPFLTADDIDNYMHAIDVAVEPDAHMPTLAPGAHPQANPTPHPHLKNPTSSRGTKADRGGKASVKGKKAAARLAADRERAADWDASMDEDPDMGSTPAVRGKRKRDDDGGYRPGGSTTRPTKKKRKSEGGDGTPTVRRSKKDKESLSGSKDN</sequence>
<protein>
    <submittedName>
        <fullName evidence="4">Uncharacterized protein</fullName>
    </submittedName>
</protein>
<gene>
    <name evidence="4" type="ORF">DCS_01723</name>
</gene>
<reference evidence="4 5" key="1">
    <citation type="journal article" date="2016" name="Sci. Rep.">
        <title>Insights into Adaptations to a Near-Obligate Nematode Endoparasitic Lifestyle from the Finished Genome of Drechmeria coniospora.</title>
        <authorList>
            <person name="Zhang L."/>
            <person name="Zhou Z."/>
            <person name="Guo Q."/>
            <person name="Fokkens L."/>
            <person name="Miskei M."/>
            <person name="Pocsi I."/>
            <person name="Zhang W."/>
            <person name="Chen M."/>
            <person name="Wang L."/>
            <person name="Sun Y."/>
            <person name="Donzelli B.G."/>
            <person name="Gibson D.M."/>
            <person name="Nelson D.R."/>
            <person name="Luo J.G."/>
            <person name="Rep M."/>
            <person name="Liu H."/>
            <person name="Yang S."/>
            <person name="Wang J."/>
            <person name="Krasnoff S.B."/>
            <person name="Xu Y."/>
            <person name="Molnar I."/>
            <person name="Lin M."/>
        </authorList>
    </citation>
    <scope>NUCLEOTIDE SEQUENCE [LARGE SCALE GENOMIC DNA]</scope>
    <source>
        <strain evidence="4 5">ARSEF 6962</strain>
    </source>
</reference>
<feature type="domain" description="INO80 complex subunit 3-like middle region" evidence="3">
    <location>
        <begin position="116"/>
        <end position="203"/>
    </location>
</feature>
<dbReference type="RefSeq" id="XP_040659938.1">
    <property type="nucleotide sequence ID" value="XM_040799055.1"/>
</dbReference>
<dbReference type="InParanoid" id="A0A151GTY6"/>
<evidence type="ECO:0000313" key="4">
    <source>
        <dbReference type="EMBL" id="KYK60586.1"/>
    </source>
</evidence>
<dbReference type="AlphaFoldDB" id="A0A151GTY6"/>
<dbReference type="GO" id="GO:0006338">
    <property type="term" value="P:chromatin remodeling"/>
    <property type="evidence" value="ECO:0007669"/>
    <property type="project" value="InterPro"/>
</dbReference>
<evidence type="ECO:0000313" key="5">
    <source>
        <dbReference type="Proteomes" id="UP000076580"/>
    </source>
</evidence>
<feature type="region of interest" description="Disordered" evidence="1">
    <location>
        <begin position="178"/>
        <end position="305"/>
    </location>
</feature>
<evidence type="ECO:0000256" key="1">
    <source>
        <dbReference type="SAM" id="MobiDB-lite"/>
    </source>
</evidence>
<keyword evidence="5" id="KW-1185">Reference proteome</keyword>
<dbReference type="EMBL" id="LAYC01000001">
    <property type="protein sequence ID" value="KYK60586.1"/>
    <property type="molecule type" value="Genomic_DNA"/>
</dbReference>